<evidence type="ECO:0000313" key="4">
    <source>
        <dbReference type="Proteomes" id="UP000663866"/>
    </source>
</evidence>
<evidence type="ECO:0000313" key="3">
    <source>
        <dbReference type="EMBL" id="CAF4256408.1"/>
    </source>
</evidence>
<dbReference type="EMBL" id="CAJOBG010006122">
    <property type="protein sequence ID" value="CAF4176847.1"/>
    <property type="molecule type" value="Genomic_DNA"/>
</dbReference>
<sequence>MGLHWQYPSIGYMHFNDIDERRILHAITIGNCPGVSATIAPQGQASNSLFTILSDDFDDPYSLSNIARTIRRSIMQMGDPKVLEPGIATVDGFMRKYDLANSVDFGCTDQCRFYTSWMSPLYLGVFRLNPEKDGNSYLPRDRDGAEVAFRMEKYLKMQFMSAWGRDVIENFQMSRNKRLF</sequence>
<evidence type="ECO:0000313" key="5">
    <source>
        <dbReference type="Proteomes" id="UP000663887"/>
    </source>
</evidence>
<dbReference type="AlphaFoldDB" id="A0A816S383"/>
<comment type="caution">
    <text evidence="1">The sequence shown here is derived from an EMBL/GenBank/DDBJ whole genome shotgun (WGS) entry which is preliminary data.</text>
</comment>
<evidence type="ECO:0000313" key="2">
    <source>
        <dbReference type="EMBL" id="CAF4176847.1"/>
    </source>
</evidence>
<dbReference type="Proteomes" id="UP000663842">
    <property type="component" value="Unassembled WGS sequence"/>
</dbReference>
<dbReference type="EMBL" id="CAJNRG010005484">
    <property type="protein sequence ID" value="CAF2077032.1"/>
    <property type="molecule type" value="Genomic_DNA"/>
</dbReference>
<accession>A0A816S383</accession>
<dbReference type="Proteomes" id="UP000663866">
    <property type="component" value="Unassembled WGS sequence"/>
</dbReference>
<organism evidence="1 5">
    <name type="scientific">Rotaria magnacalcarata</name>
    <dbReference type="NCBI Taxonomy" id="392030"/>
    <lineage>
        <taxon>Eukaryota</taxon>
        <taxon>Metazoa</taxon>
        <taxon>Spiralia</taxon>
        <taxon>Gnathifera</taxon>
        <taxon>Rotifera</taxon>
        <taxon>Eurotatoria</taxon>
        <taxon>Bdelloidea</taxon>
        <taxon>Philodinida</taxon>
        <taxon>Philodinidae</taxon>
        <taxon>Rotaria</taxon>
    </lineage>
</organism>
<proteinExistence type="predicted"/>
<name>A0A816S383_9BILA</name>
<keyword evidence="4" id="KW-1185">Reference proteome</keyword>
<protein>
    <submittedName>
        <fullName evidence="1">Uncharacterized protein</fullName>
    </submittedName>
</protein>
<dbReference type="EMBL" id="CAJOBF010008483">
    <property type="protein sequence ID" value="CAF4256408.1"/>
    <property type="molecule type" value="Genomic_DNA"/>
</dbReference>
<gene>
    <name evidence="2" type="ORF">OVN521_LOCUS25041</name>
    <name evidence="3" type="ORF">UXM345_LOCUS31026</name>
    <name evidence="1" type="ORF">XDN619_LOCUS13792</name>
</gene>
<dbReference type="Proteomes" id="UP000663887">
    <property type="component" value="Unassembled WGS sequence"/>
</dbReference>
<evidence type="ECO:0000313" key="1">
    <source>
        <dbReference type="EMBL" id="CAF2077032.1"/>
    </source>
</evidence>
<reference evidence="1" key="1">
    <citation type="submission" date="2021-02" db="EMBL/GenBank/DDBJ databases">
        <authorList>
            <person name="Nowell W R."/>
        </authorList>
    </citation>
    <scope>NUCLEOTIDE SEQUENCE</scope>
</reference>